<feature type="transmembrane region" description="Helical" evidence="5">
    <location>
        <begin position="463"/>
        <end position="485"/>
    </location>
</feature>
<keyword evidence="2 5" id="KW-0812">Transmembrane</keyword>
<keyword evidence="3 5" id="KW-1133">Transmembrane helix</keyword>
<evidence type="ECO:0000259" key="6">
    <source>
        <dbReference type="PROSITE" id="PS50850"/>
    </source>
</evidence>
<dbReference type="PANTHER" id="PTHR24064">
    <property type="entry name" value="SOLUTE CARRIER FAMILY 22 MEMBER"/>
    <property type="match status" value="1"/>
</dbReference>
<name>A0A194Q2K1_PAPXU</name>
<dbReference type="Proteomes" id="UP000053268">
    <property type="component" value="Unassembled WGS sequence"/>
</dbReference>
<dbReference type="GO" id="GO:0022857">
    <property type="term" value="F:transmembrane transporter activity"/>
    <property type="evidence" value="ECO:0007669"/>
    <property type="project" value="InterPro"/>
</dbReference>
<feature type="transmembrane region" description="Helical" evidence="5">
    <location>
        <begin position="375"/>
        <end position="396"/>
    </location>
</feature>
<dbReference type="InterPro" id="IPR011701">
    <property type="entry name" value="MFS"/>
</dbReference>
<dbReference type="PROSITE" id="PS50850">
    <property type="entry name" value="MFS"/>
    <property type="match status" value="1"/>
</dbReference>
<gene>
    <name evidence="7" type="ORF">RR46_04766</name>
</gene>
<protein>
    <submittedName>
        <fullName evidence="7">Solute carrier family 22 member 3</fullName>
    </submittedName>
</protein>
<evidence type="ECO:0000256" key="2">
    <source>
        <dbReference type="ARBA" id="ARBA00022692"/>
    </source>
</evidence>
<evidence type="ECO:0000313" key="8">
    <source>
        <dbReference type="Proteomes" id="UP000053268"/>
    </source>
</evidence>
<feature type="transmembrane region" description="Helical" evidence="5">
    <location>
        <begin position="403"/>
        <end position="422"/>
    </location>
</feature>
<organism evidence="7 8">
    <name type="scientific">Papilio xuthus</name>
    <name type="common">Asian swallowtail butterfly</name>
    <dbReference type="NCBI Taxonomy" id="66420"/>
    <lineage>
        <taxon>Eukaryota</taxon>
        <taxon>Metazoa</taxon>
        <taxon>Ecdysozoa</taxon>
        <taxon>Arthropoda</taxon>
        <taxon>Hexapoda</taxon>
        <taxon>Insecta</taxon>
        <taxon>Pterygota</taxon>
        <taxon>Neoptera</taxon>
        <taxon>Endopterygota</taxon>
        <taxon>Lepidoptera</taxon>
        <taxon>Glossata</taxon>
        <taxon>Ditrysia</taxon>
        <taxon>Papilionoidea</taxon>
        <taxon>Papilionidae</taxon>
        <taxon>Papilioninae</taxon>
        <taxon>Papilio</taxon>
    </lineage>
</organism>
<evidence type="ECO:0000256" key="4">
    <source>
        <dbReference type="ARBA" id="ARBA00023136"/>
    </source>
</evidence>
<evidence type="ECO:0000256" key="3">
    <source>
        <dbReference type="ARBA" id="ARBA00022989"/>
    </source>
</evidence>
<feature type="transmembrane region" description="Helical" evidence="5">
    <location>
        <begin position="428"/>
        <end position="451"/>
    </location>
</feature>
<dbReference type="GO" id="GO:0016020">
    <property type="term" value="C:membrane"/>
    <property type="evidence" value="ECO:0007669"/>
    <property type="project" value="UniProtKB-SubCell"/>
</dbReference>
<accession>A0A194Q2K1</accession>
<feature type="transmembrane region" description="Helical" evidence="5">
    <location>
        <begin position="227"/>
        <end position="250"/>
    </location>
</feature>
<dbReference type="Pfam" id="PF07690">
    <property type="entry name" value="MFS_1"/>
    <property type="match status" value="1"/>
</dbReference>
<dbReference type="AlphaFoldDB" id="A0A194Q2K1"/>
<feature type="transmembrane region" description="Helical" evidence="5">
    <location>
        <begin position="346"/>
        <end position="363"/>
    </location>
</feature>
<dbReference type="Gene3D" id="1.20.1250.20">
    <property type="entry name" value="MFS general substrate transporter like domains"/>
    <property type="match status" value="1"/>
</dbReference>
<dbReference type="STRING" id="66420.A0A194Q2K1"/>
<feature type="transmembrane region" description="Helical" evidence="5">
    <location>
        <begin position="166"/>
        <end position="187"/>
    </location>
</feature>
<dbReference type="InterPro" id="IPR020846">
    <property type="entry name" value="MFS_dom"/>
</dbReference>
<keyword evidence="4 5" id="KW-0472">Membrane</keyword>
<feature type="transmembrane region" description="Helical" evidence="5">
    <location>
        <begin position="193"/>
        <end position="215"/>
    </location>
</feature>
<reference evidence="7 8" key="1">
    <citation type="journal article" date="2015" name="Nat. Commun.">
        <title>Outbred genome sequencing and CRISPR/Cas9 gene editing in butterflies.</title>
        <authorList>
            <person name="Li X."/>
            <person name="Fan D."/>
            <person name="Zhang W."/>
            <person name="Liu G."/>
            <person name="Zhang L."/>
            <person name="Zhao L."/>
            <person name="Fang X."/>
            <person name="Chen L."/>
            <person name="Dong Y."/>
            <person name="Chen Y."/>
            <person name="Ding Y."/>
            <person name="Zhao R."/>
            <person name="Feng M."/>
            <person name="Zhu Y."/>
            <person name="Feng Y."/>
            <person name="Jiang X."/>
            <person name="Zhu D."/>
            <person name="Xiang H."/>
            <person name="Feng X."/>
            <person name="Li S."/>
            <person name="Wang J."/>
            <person name="Zhang G."/>
            <person name="Kronforst M.R."/>
            <person name="Wang W."/>
        </authorList>
    </citation>
    <scope>NUCLEOTIDE SEQUENCE [LARGE SCALE GENOMIC DNA]</scope>
    <source>
        <strain evidence="7">Ya'a_city_454_Px</strain>
        <tissue evidence="7">Whole body</tissue>
    </source>
</reference>
<keyword evidence="8" id="KW-1185">Reference proteome</keyword>
<feature type="transmembrane region" description="Helical" evidence="5">
    <location>
        <begin position="491"/>
        <end position="509"/>
    </location>
</feature>
<feature type="transmembrane region" description="Helical" evidence="5">
    <location>
        <begin position="36"/>
        <end position="59"/>
    </location>
</feature>
<dbReference type="SUPFAM" id="SSF103473">
    <property type="entry name" value="MFS general substrate transporter"/>
    <property type="match status" value="1"/>
</dbReference>
<evidence type="ECO:0000256" key="1">
    <source>
        <dbReference type="ARBA" id="ARBA00004141"/>
    </source>
</evidence>
<feature type="domain" description="Major facilitator superfamily (MFS) profile" evidence="6">
    <location>
        <begin position="48"/>
        <end position="516"/>
    </location>
</feature>
<comment type="subcellular location">
    <subcellularLocation>
        <location evidence="1">Membrane</location>
        <topology evidence="1">Multi-pass membrane protein</topology>
    </subcellularLocation>
</comment>
<evidence type="ECO:0000256" key="5">
    <source>
        <dbReference type="SAM" id="Phobius"/>
    </source>
</evidence>
<dbReference type="InterPro" id="IPR036259">
    <property type="entry name" value="MFS_trans_sf"/>
</dbReference>
<feature type="transmembrane region" description="Helical" evidence="5">
    <location>
        <begin position="256"/>
        <end position="274"/>
    </location>
</feature>
<proteinExistence type="predicted"/>
<dbReference type="EMBL" id="KQ459562">
    <property type="protein sequence ID" value="KPI99792.1"/>
    <property type="molecule type" value="Genomic_DNA"/>
</dbReference>
<evidence type="ECO:0000313" key="7">
    <source>
        <dbReference type="EMBL" id="KPI99792.1"/>
    </source>
</evidence>
<sequence>MERNDIERNEKEEIKIKEKKEIEIIETMEKFGRYQMLQYFLICLPAIVVTMLNVNYVFVAGDINYRCRIPECEGQYPVYNTTWWPNKNIDRCTRPLLKEPTGGTCTNDSFSDAVAVCTEWVYETNDTVVAELDLGCQPWKINLIGTMHNIGMSLAMMASGWLCDRFGRMPTLIMCSVGSCVGLLKIFTSTYSVYVLIEMLEATISSGAYTAGMVLMIEIGGKNNRVLAGVIFAYAVYLGETFYAIIAMFVPYWKHLVAAIYTPSIAFLLLIFVLKESPRWQLLNDKTESAKKTLLLVAKKNKVNIDREKLLSMNAEDLKKEYKINSYEEREGFMAIFKSREMIKRAIVAAFCKFTVGFVYYGLMINSVFLPGSKYTNFMLATAMSYPGELMSLYLMNKVGRKFPLIYGYLICGVLCAVTGWIPEAYTWLKITLFLLGKLIVSVCYTGVITYTMELFPTSVRGTMLGVCSVSAGIGSMIAPLTPILNSVSVVLPPMIFGITALISGVLLIRTPETKDAPLMDTIQQVDLAQSLIPRKNTSVQNEITYEFNKNNKD</sequence>